<evidence type="ECO:0000313" key="1">
    <source>
        <dbReference type="EMBL" id="EHJ49547.1"/>
    </source>
</evidence>
<reference evidence="2" key="1">
    <citation type="journal article" date="2015" name="Genome Announc.">
        <title>High-Quality Draft Genome Sequence of Desulfovibrio carbinoliphilus FW-101-2B, an Organic Acid-Oxidizing Sulfate-Reducing Bacterium Isolated from Uranium(VI)-Contaminated Groundwater.</title>
        <authorList>
            <person name="Ramsay B.D."/>
            <person name="Hwang C."/>
            <person name="Woo H.L."/>
            <person name="Carroll S.L."/>
            <person name="Lucas S."/>
            <person name="Han J."/>
            <person name="Lapidus A.L."/>
            <person name="Cheng J.F."/>
            <person name="Goodwin L.A."/>
            <person name="Pitluck S."/>
            <person name="Peters L."/>
            <person name="Chertkov O."/>
            <person name="Held B."/>
            <person name="Detter J.C."/>
            <person name="Han C.S."/>
            <person name="Tapia R."/>
            <person name="Land M.L."/>
            <person name="Hauser L.J."/>
            <person name="Kyrpides N.C."/>
            <person name="Ivanova N.N."/>
            <person name="Mikhailova N."/>
            <person name="Pagani I."/>
            <person name="Woyke T."/>
            <person name="Arkin A.P."/>
            <person name="Dehal P."/>
            <person name="Chivian D."/>
            <person name="Criddle C.S."/>
            <person name="Wu W."/>
            <person name="Chakraborty R."/>
            <person name="Hazen T.C."/>
            <person name="Fields M.W."/>
        </authorList>
    </citation>
    <scope>NUCLEOTIDE SEQUENCE [LARGE SCALE GENOMIC DNA]</scope>
    <source>
        <strain evidence="2">FW-101-2B</strain>
    </source>
</reference>
<dbReference type="EMBL" id="CM001368">
    <property type="protein sequence ID" value="EHJ49547.1"/>
    <property type="molecule type" value="Genomic_DNA"/>
</dbReference>
<proteinExistence type="predicted"/>
<keyword evidence="2" id="KW-1185">Reference proteome</keyword>
<accession>G7QCA1</accession>
<dbReference type="Proteomes" id="UP000004662">
    <property type="component" value="Chromosome"/>
</dbReference>
<organism evidence="1 2">
    <name type="scientific">Solidesulfovibrio carbinoliphilus subsp. oakridgensis</name>
    <dbReference type="NCBI Taxonomy" id="694327"/>
    <lineage>
        <taxon>Bacteria</taxon>
        <taxon>Pseudomonadati</taxon>
        <taxon>Thermodesulfobacteriota</taxon>
        <taxon>Desulfovibrionia</taxon>
        <taxon>Desulfovibrionales</taxon>
        <taxon>Desulfovibrionaceae</taxon>
        <taxon>Solidesulfovibrio</taxon>
    </lineage>
</organism>
<protein>
    <submittedName>
        <fullName evidence="1">Uncharacterized protein</fullName>
    </submittedName>
</protein>
<dbReference type="AlphaFoldDB" id="G7QCA1"/>
<name>G7QCA1_9BACT</name>
<dbReference type="HOGENOM" id="CLU_2972084_0_0_7"/>
<evidence type="ECO:0000313" key="2">
    <source>
        <dbReference type="Proteomes" id="UP000004662"/>
    </source>
</evidence>
<dbReference type="STRING" id="694327.DFW101_3551"/>
<sequence>MSNDRCGQCAEWGSVYQGRRDIDGTWLKCCLAACRIVREDEEACDKFTPAPARKVPRG</sequence>
<gene>
    <name evidence="1" type="ORF">DFW101_3551</name>
</gene>
<dbReference type="RefSeq" id="WP_009182871.1">
    <property type="nucleotide sequence ID" value="NZ_CM001368.1"/>
</dbReference>